<comment type="pathway">
    <text evidence="3">Amino-acid degradation; L-phenylalanine degradation; acetoacetate and fumarate from L-phenylalanine: step 6/6.</text>
</comment>
<evidence type="ECO:0000256" key="3">
    <source>
        <dbReference type="ARBA" id="ARBA00004782"/>
    </source>
</evidence>
<evidence type="ECO:0000313" key="16">
    <source>
        <dbReference type="EMBL" id="XCC95507.1"/>
    </source>
</evidence>
<keyword evidence="7 13" id="KW-0106">Calcium</keyword>
<accession>A0AAU8AKY2</accession>
<feature type="binding site" evidence="12">
    <location>
        <position position="339"/>
    </location>
    <ligand>
        <name>substrate</name>
    </ligand>
</feature>
<keyword evidence="9" id="KW-0828">Tyrosine catabolism</keyword>
<evidence type="ECO:0000256" key="2">
    <source>
        <dbReference type="ARBA" id="ARBA00001946"/>
    </source>
</evidence>
<protein>
    <recommendedName>
        <fullName evidence="4">fumarylacetoacetase</fullName>
        <ecNumber evidence="4">3.7.1.2</ecNumber>
    </recommendedName>
</protein>
<dbReference type="InterPro" id="IPR015377">
    <property type="entry name" value="Fumarylacetoacetase_N"/>
</dbReference>
<evidence type="ECO:0000256" key="13">
    <source>
        <dbReference type="PIRSR" id="PIRSR605959-3"/>
    </source>
</evidence>
<gene>
    <name evidence="16" type="primary">fahA</name>
    <name evidence="16" type="ORF">PVT71_20710</name>
</gene>
<dbReference type="Gene3D" id="3.90.850.10">
    <property type="entry name" value="Fumarylacetoacetase-like, C-terminal domain"/>
    <property type="match status" value="1"/>
</dbReference>
<evidence type="ECO:0000256" key="5">
    <source>
        <dbReference type="ARBA" id="ARBA00022723"/>
    </source>
</evidence>
<dbReference type="GO" id="GO:0004334">
    <property type="term" value="F:fumarylacetoacetase activity"/>
    <property type="evidence" value="ECO:0007669"/>
    <property type="project" value="UniProtKB-EC"/>
</dbReference>
<dbReference type="RefSeq" id="WP_353474369.1">
    <property type="nucleotide sequence ID" value="NZ_CP123385.1"/>
</dbReference>
<feature type="binding site" evidence="13">
    <location>
        <position position="223"/>
    </location>
    <ligand>
        <name>Mg(2+)</name>
        <dbReference type="ChEBI" id="CHEBI:18420"/>
    </ligand>
</feature>
<dbReference type="InterPro" id="IPR036462">
    <property type="entry name" value="Fumarylacetoacetase_N_sf"/>
</dbReference>
<evidence type="ECO:0000256" key="11">
    <source>
        <dbReference type="PIRSR" id="PIRSR605959-1"/>
    </source>
</evidence>
<dbReference type="GO" id="GO:0006559">
    <property type="term" value="P:L-phenylalanine catabolic process"/>
    <property type="evidence" value="ECO:0007669"/>
    <property type="project" value="UniProtKB-KW"/>
</dbReference>
<comment type="cofactor">
    <cofactor evidence="1 13">
        <name>Ca(2+)</name>
        <dbReference type="ChEBI" id="CHEBI:29108"/>
    </cofactor>
</comment>
<dbReference type="SUPFAM" id="SSF63433">
    <property type="entry name" value="Fumarylacetoacetate hydrolase, FAH, N-terminal domain"/>
    <property type="match status" value="1"/>
</dbReference>
<evidence type="ECO:0000256" key="7">
    <source>
        <dbReference type="ARBA" id="ARBA00022837"/>
    </source>
</evidence>
<dbReference type="PANTHER" id="PTHR43069:SF2">
    <property type="entry name" value="FUMARYLACETOACETASE"/>
    <property type="match status" value="1"/>
</dbReference>
<dbReference type="EC" id="3.7.1.2" evidence="4"/>
<name>A0AAU8AKY2_9RHOB</name>
<evidence type="ECO:0000256" key="12">
    <source>
        <dbReference type="PIRSR" id="PIRSR605959-2"/>
    </source>
</evidence>
<keyword evidence="5 13" id="KW-0479">Metal-binding</keyword>
<dbReference type="Gene3D" id="2.30.30.230">
    <property type="entry name" value="Fumarylacetoacetase, N-terminal domain"/>
    <property type="match status" value="1"/>
</dbReference>
<evidence type="ECO:0000256" key="1">
    <source>
        <dbReference type="ARBA" id="ARBA00001913"/>
    </source>
</evidence>
<evidence type="ECO:0000256" key="8">
    <source>
        <dbReference type="ARBA" id="ARBA00022842"/>
    </source>
</evidence>
<feature type="active site" description="Proton acceptor" evidence="11">
    <location>
        <position position="125"/>
    </location>
</feature>
<feature type="domain" description="Fumarylacetoacetase N-terminal" evidence="15">
    <location>
        <begin position="21"/>
        <end position="110"/>
    </location>
</feature>
<feature type="binding site" evidence="13">
    <location>
        <position position="223"/>
    </location>
    <ligand>
        <name>Ca(2+)</name>
        <dbReference type="ChEBI" id="CHEBI:29108"/>
    </ligand>
</feature>
<feature type="binding site" evidence="12">
    <location>
        <position position="134"/>
    </location>
    <ligand>
        <name>substrate</name>
    </ligand>
</feature>
<comment type="cofactor">
    <cofactor evidence="2 13">
        <name>Mg(2+)</name>
        <dbReference type="ChEBI" id="CHEBI:18420"/>
    </cofactor>
</comment>
<dbReference type="GO" id="GO:1902000">
    <property type="term" value="P:homogentisate catabolic process"/>
    <property type="evidence" value="ECO:0007669"/>
    <property type="project" value="TreeGrafter"/>
</dbReference>
<dbReference type="GO" id="GO:0046872">
    <property type="term" value="F:metal ion binding"/>
    <property type="evidence" value="ECO:0007669"/>
    <property type="project" value="UniProtKB-KW"/>
</dbReference>
<keyword evidence="8 13" id="KW-0460">Magnesium</keyword>
<evidence type="ECO:0000256" key="10">
    <source>
        <dbReference type="ARBA" id="ARBA00023232"/>
    </source>
</evidence>
<proteinExistence type="predicted"/>
<keyword evidence="10" id="KW-0585">Phenylalanine catabolism</keyword>
<feature type="binding site" evidence="12">
    <location>
        <position position="230"/>
    </location>
    <ligand>
        <name>substrate</name>
    </ligand>
</feature>
<dbReference type="InterPro" id="IPR036663">
    <property type="entry name" value="Fumarylacetoacetase_C_sf"/>
</dbReference>
<feature type="binding site" evidence="13">
    <location>
        <position position="247"/>
    </location>
    <ligand>
        <name>Mg(2+)</name>
        <dbReference type="ChEBI" id="CHEBI:18420"/>
    </ligand>
</feature>
<feature type="binding site" evidence="13">
    <location>
        <position position="193"/>
    </location>
    <ligand>
        <name>Ca(2+)</name>
        <dbReference type="ChEBI" id="CHEBI:29108"/>
    </ligand>
</feature>
<dbReference type="InterPro" id="IPR011234">
    <property type="entry name" value="Fumarylacetoacetase-like_C"/>
</dbReference>
<dbReference type="PANTHER" id="PTHR43069">
    <property type="entry name" value="FUMARYLACETOACETASE"/>
    <property type="match status" value="1"/>
</dbReference>
<dbReference type="GO" id="GO:0006572">
    <property type="term" value="P:L-tyrosine catabolic process"/>
    <property type="evidence" value="ECO:0007669"/>
    <property type="project" value="UniProtKB-KW"/>
</dbReference>
<dbReference type="AlphaFoldDB" id="A0AAU8AKY2"/>
<feature type="binding site" evidence="13">
    <location>
        <position position="191"/>
    </location>
    <ligand>
        <name>Ca(2+)</name>
        <dbReference type="ChEBI" id="CHEBI:29108"/>
    </ligand>
</feature>
<dbReference type="SUPFAM" id="SSF56529">
    <property type="entry name" value="FAH"/>
    <property type="match status" value="1"/>
</dbReference>
<reference evidence="16" key="1">
    <citation type="submission" date="2023-02" db="EMBL/GenBank/DDBJ databases">
        <title>Description and genomic characterization of Salipiger bruguierae sp. nov., isolated from the sediment of mangrove plant Bruguiera sexangula.</title>
        <authorList>
            <person name="Long M."/>
        </authorList>
    </citation>
    <scope>NUCLEOTIDE SEQUENCE</scope>
    <source>
        <strain evidence="16">H15</strain>
    </source>
</reference>
<feature type="binding site" evidence="13">
    <location>
        <position position="118"/>
    </location>
    <ligand>
        <name>Ca(2+)</name>
        <dbReference type="ChEBI" id="CHEBI:29108"/>
    </ligand>
</feature>
<dbReference type="Pfam" id="PF09298">
    <property type="entry name" value="FAA_hydrolase_N"/>
    <property type="match status" value="1"/>
</dbReference>
<dbReference type="NCBIfam" id="TIGR01266">
    <property type="entry name" value="fum_ac_acetase"/>
    <property type="match status" value="1"/>
</dbReference>
<dbReference type="InterPro" id="IPR005959">
    <property type="entry name" value="Fumarylacetoacetase"/>
</dbReference>
<evidence type="ECO:0000259" key="14">
    <source>
        <dbReference type="Pfam" id="PF01557"/>
    </source>
</evidence>
<dbReference type="Pfam" id="PF01557">
    <property type="entry name" value="FAA_hydrolase"/>
    <property type="match status" value="1"/>
</dbReference>
<organism evidence="16">
    <name type="scientific">Alloyangia sp. H15</name>
    <dbReference type="NCBI Taxonomy" id="3029062"/>
    <lineage>
        <taxon>Bacteria</taxon>
        <taxon>Pseudomonadati</taxon>
        <taxon>Pseudomonadota</taxon>
        <taxon>Alphaproteobacteria</taxon>
        <taxon>Rhodobacterales</taxon>
        <taxon>Roseobacteraceae</taxon>
        <taxon>Alloyangia</taxon>
    </lineage>
</organism>
<keyword evidence="6 16" id="KW-0378">Hydrolase</keyword>
<feature type="binding site" evidence="13">
    <location>
        <position position="243"/>
    </location>
    <ligand>
        <name>Mg(2+)</name>
        <dbReference type="ChEBI" id="CHEBI:18420"/>
    </ligand>
</feature>
<dbReference type="EMBL" id="CP123385">
    <property type="protein sequence ID" value="XCC95507.1"/>
    <property type="molecule type" value="Genomic_DNA"/>
</dbReference>
<feature type="binding site" evidence="12">
    <location>
        <position position="120"/>
    </location>
    <ligand>
        <name>substrate</name>
    </ligand>
</feature>
<evidence type="ECO:0000256" key="9">
    <source>
        <dbReference type="ARBA" id="ARBA00022878"/>
    </source>
</evidence>
<evidence type="ECO:0000256" key="6">
    <source>
        <dbReference type="ARBA" id="ARBA00022801"/>
    </source>
</evidence>
<feature type="domain" description="Fumarylacetoacetase-like C-terminal" evidence="14">
    <location>
        <begin position="116"/>
        <end position="397"/>
    </location>
</feature>
<evidence type="ECO:0000259" key="15">
    <source>
        <dbReference type="Pfam" id="PF09298"/>
    </source>
</evidence>
<sequence length="413" mass="44398">MTLMTSWVAGANEPGCDFPLNNLPYGVFDDGRGARMGVAIGACVLDVGAVDHGLDPALFAAPSWNAVMAAGPQVWAALRARLIELLGDEAQRAAVEPHLVPLEGVALLMPFAVSEYTDFYASKNHAFNVGTMFRGPENALPPNWLSIPIGYNGRASSVVVSGTDVTRPWGQLKGPQDALPRFAPCARFDLELEMGAIVGTPSRGMVSVAEADEMIFGYVLLNDWSARDIQAWEYQPLGPFQAKATATSISPWIVTRAALEPFRTSTPARERELLPYLREPGPMLYDIDLEVALEPEGGEELVIARTNYREMYYSAPQQLCHHTTSGCAMRTGDLLGSGTISGTTPGSRGSLLELSWGGKEPLELPGGATRSFLEDGDKLTLRGAARGDGYRIGFGACSGRILPAVPQPDWTKD</sequence>
<evidence type="ECO:0000256" key="4">
    <source>
        <dbReference type="ARBA" id="ARBA00012094"/>
    </source>
</evidence>
<feature type="binding site" evidence="12">
    <location>
        <position position="234"/>
    </location>
    <ligand>
        <name>substrate</name>
    </ligand>
</feature>